<gene>
    <name evidence="1" type="ORF">HMPREF1042_1611</name>
</gene>
<reference evidence="1 2" key="1">
    <citation type="submission" date="2011-06" db="EMBL/GenBank/DDBJ databases">
        <authorList>
            <person name="Harkins D.M."/>
            <person name="Madupu R."/>
            <person name="Durkin A.S."/>
            <person name="Torralba M."/>
            <person name="Methe B."/>
            <person name="Sutton G.G."/>
            <person name="Nelson K.E."/>
        </authorList>
    </citation>
    <scope>NUCLEOTIDE SEQUENCE [LARGE SCALE GENOMIC DNA]</scope>
    <source>
        <strain evidence="1 2">SK1060</strain>
    </source>
</reference>
<sequence>MTFVVQQDRLITISNKENTYVVDMMKNYVEHHEPVTVYKFLFASLELVCNSYYPVIEQMDETKDNINHLLHQTTTKKISLL</sequence>
<dbReference type="eggNOG" id="COG0598">
    <property type="taxonomic scope" value="Bacteria"/>
</dbReference>
<dbReference type="AlphaFoldDB" id="F9P6W4"/>
<protein>
    <submittedName>
        <fullName evidence="1">CorA-like domain protein</fullName>
    </submittedName>
</protein>
<dbReference type="GO" id="GO:0046873">
    <property type="term" value="F:metal ion transmembrane transporter activity"/>
    <property type="evidence" value="ECO:0007669"/>
    <property type="project" value="InterPro"/>
</dbReference>
<dbReference type="PANTHER" id="PTHR47891:SF1">
    <property type="entry name" value="CORA-MAGNESIUM AND COBALT TRANSPORTER"/>
    <property type="match status" value="1"/>
</dbReference>
<name>F9P6W4_STRCV</name>
<dbReference type="InterPro" id="IPR047199">
    <property type="entry name" value="CorA-like"/>
</dbReference>
<dbReference type="SUPFAM" id="SSF143865">
    <property type="entry name" value="CorA soluble domain-like"/>
    <property type="match status" value="1"/>
</dbReference>
<dbReference type="Pfam" id="PF01544">
    <property type="entry name" value="CorA"/>
    <property type="match status" value="1"/>
</dbReference>
<dbReference type="EMBL" id="AFUP01000004">
    <property type="protein sequence ID" value="EGV08623.1"/>
    <property type="molecule type" value="Genomic_DNA"/>
</dbReference>
<accession>F9P6W4</accession>
<dbReference type="GO" id="GO:0016020">
    <property type="term" value="C:membrane"/>
    <property type="evidence" value="ECO:0007669"/>
    <property type="project" value="InterPro"/>
</dbReference>
<dbReference type="InterPro" id="IPR002523">
    <property type="entry name" value="MgTranspt_CorA/ZnTranspt_ZntB"/>
</dbReference>
<dbReference type="Proteomes" id="UP000003287">
    <property type="component" value="Unassembled WGS sequence"/>
</dbReference>
<organism evidence="1 2">
    <name type="scientific">Streptococcus constellatus subsp. pharyngis SK1060 = CCUG 46377</name>
    <dbReference type="NCBI Taxonomy" id="1035184"/>
    <lineage>
        <taxon>Bacteria</taxon>
        <taxon>Bacillati</taxon>
        <taxon>Bacillota</taxon>
        <taxon>Bacilli</taxon>
        <taxon>Lactobacillales</taxon>
        <taxon>Streptococcaceae</taxon>
        <taxon>Streptococcus</taxon>
        <taxon>Streptococcus anginosus group</taxon>
    </lineage>
</organism>
<evidence type="ECO:0000313" key="1">
    <source>
        <dbReference type="EMBL" id="EGV08623.1"/>
    </source>
</evidence>
<dbReference type="PANTHER" id="PTHR47891">
    <property type="entry name" value="TRANSPORTER-RELATED"/>
    <property type="match status" value="1"/>
</dbReference>
<proteinExistence type="predicted"/>
<evidence type="ECO:0000313" key="2">
    <source>
        <dbReference type="Proteomes" id="UP000003287"/>
    </source>
</evidence>
<dbReference type="InterPro" id="IPR045861">
    <property type="entry name" value="CorA_cytoplasmic_dom"/>
</dbReference>